<dbReference type="EC" id="5.2.1.8" evidence="2"/>
<dbReference type="PANTHER" id="PTHR47245:SF1">
    <property type="entry name" value="FOLDASE PROTEIN PRSA"/>
    <property type="match status" value="1"/>
</dbReference>
<comment type="catalytic activity">
    <reaction evidence="1">
        <text>[protein]-peptidylproline (omega=180) = [protein]-peptidylproline (omega=0)</text>
        <dbReference type="Rhea" id="RHEA:16237"/>
        <dbReference type="Rhea" id="RHEA-COMP:10747"/>
        <dbReference type="Rhea" id="RHEA-COMP:10748"/>
        <dbReference type="ChEBI" id="CHEBI:83833"/>
        <dbReference type="ChEBI" id="CHEBI:83834"/>
        <dbReference type="EC" id="5.2.1.8"/>
    </reaction>
</comment>
<feature type="signal peptide" evidence="7">
    <location>
        <begin position="1"/>
        <end position="24"/>
    </location>
</feature>
<evidence type="ECO:0000256" key="6">
    <source>
        <dbReference type="PROSITE-ProRule" id="PRU00278"/>
    </source>
</evidence>
<feature type="chain" id="PRO_5039820221" description="peptidylprolyl isomerase" evidence="7">
    <location>
        <begin position="25"/>
        <end position="279"/>
    </location>
</feature>
<evidence type="ECO:0000256" key="1">
    <source>
        <dbReference type="ARBA" id="ARBA00000971"/>
    </source>
</evidence>
<proteinExistence type="predicted"/>
<dbReference type="PROSITE" id="PS50198">
    <property type="entry name" value="PPIC_PPIASE_2"/>
    <property type="match status" value="1"/>
</dbReference>
<evidence type="ECO:0000259" key="8">
    <source>
        <dbReference type="PROSITE" id="PS50198"/>
    </source>
</evidence>
<comment type="caution">
    <text evidence="9">The sequence shown here is derived from an EMBL/GenBank/DDBJ whole genome shotgun (WGS) entry which is preliminary data.</text>
</comment>
<dbReference type="AlphaFoldDB" id="A0A7C1SE52"/>
<organism evidence="9">
    <name type="scientific">candidate division WOR-3 bacterium</name>
    <dbReference type="NCBI Taxonomy" id="2052148"/>
    <lineage>
        <taxon>Bacteria</taxon>
        <taxon>Bacteria division WOR-3</taxon>
    </lineage>
</organism>
<evidence type="ECO:0000256" key="5">
    <source>
        <dbReference type="ARBA" id="ARBA00023235"/>
    </source>
</evidence>
<dbReference type="InterPro" id="IPR000297">
    <property type="entry name" value="PPIase_PpiC"/>
</dbReference>
<dbReference type="SUPFAM" id="SSF54534">
    <property type="entry name" value="FKBP-like"/>
    <property type="match status" value="1"/>
</dbReference>
<keyword evidence="3 7" id="KW-0732">Signal</keyword>
<protein>
    <recommendedName>
        <fullName evidence="2">peptidylprolyl isomerase</fullName>
        <ecNumber evidence="2">5.2.1.8</ecNumber>
    </recommendedName>
</protein>
<accession>A0A7C1SE52</accession>
<evidence type="ECO:0000256" key="3">
    <source>
        <dbReference type="ARBA" id="ARBA00022729"/>
    </source>
</evidence>
<dbReference type="PROSITE" id="PS51257">
    <property type="entry name" value="PROKAR_LIPOPROTEIN"/>
    <property type="match status" value="1"/>
</dbReference>
<name>A0A7C1SE52_UNCW3</name>
<feature type="domain" description="PpiC" evidence="8">
    <location>
        <begin position="140"/>
        <end position="226"/>
    </location>
</feature>
<evidence type="ECO:0000313" key="10">
    <source>
        <dbReference type="EMBL" id="HFJ54146.1"/>
    </source>
</evidence>
<dbReference type="InterPro" id="IPR046357">
    <property type="entry name" value="PPIase_dom_sf"/>
</dbReference>
<keyword evidence="5 6" id="KW-0413">Isomerase</keyword>
<dbReference type="Gene3D" id="3.10.50.40">
    <property type="match status" value="1"/>
</dbReference>
<keyword evidence="4 6" id="KW-0697">Rotamase</keyword>
<reference evidence="9" key="1">
    <citation type="journal article" date="2020" name="mSystems">
        <title>Genome- and Community-Level Interaction Insights into Carbon Utilization and Element Cycling Functions of Hydrothermarchaeota in Hydrothermal Sediment.</title>
        <authorList>
            <person name="Zhou Z."/>
            <person name="Liu Y."/>
            <person name="Xu W."/>
            <person name="Pan J."/>
            <person name="Luo Z.H."/>
            <person name="Li M."/>
        </authorList>
    </citation>
    <scope>NUCLEOTIDE SEQUENCE [LARGE SCALE GENOMIC DNA]</scope>
    <source>
        <strain evidence="9">SpSt-265</strain>
        <strain evidence="10">SpSt-465</strain>
    </source>
</reference>
<dbReference type="InterPro" id="IPR050245">
    <property type="entry name" value="PrsA_foldase"/>
</dbReference>
<evidence type="ECO:0000313" key="9">
    <source>
        <dbReference type="EMBL" id="HEA87184.1"/>
    </source>
</evidence>
<gene>
    <name evidence="9" type="ORF">ENP94_04145</name>
    <name evidence="10" type="ORF">ENS16_05600</name>
</gene>
<evidence type="ECO:0000256" key="4">
    <source>
        <dbReference type="ARBA" id="ARBA00023110"/>
    </source>
</evidence>
<dbReference type="EMBL" id="DSLG01000004">
    <property type="protein sequence ID" value="HEA87184.1"/>
    <property type="molecule type" value="Genomic_DNA"/>
</dbReference>
<dbReference type="Pfam" id="PF13145">
    <property type="entry name" value="Rotamase_2"/>
    <property type="match status" value="1"/>
</dbReference>
<dbReference type="InterPro" id="IPR027304">
    <property type="entry name" value="Trigger_fact/SurA_dom_sf"/>
</dbReference>
<dbReference type="PANTHER" id="PTHR47245">
    <property type="entry name" value="PEPTIDYLPROLYL ISOMERASE"/>
    <property type="match status" value="1"/>
</dbReference>
<evidence type="ECO:0000256" key="2">
    <source>
        <dbReference type="ARBA" id="ARBA00013194"/>
    </source>
</evidence>
<evidence type="ECO:0000256" key="7">
    <source>
        <dbReference type="SAM" id="SignalP"/>
    </source>
</evidence>
<dbReference type="GO" id="GO:0003755">
    <property type="term" value="F:peptidyl-prolyl cis-trans isomerase activity"/>
    <property type="evidence" value="ECO:0007669"/>
    <property type="project" value="UniProtKB-KW"/>
</dbReference>
<dbReference type="EMBL" id="DSTU01000007">
    <property type="protein sequence ID" value="HFJ54146.1"/>
    <property type="molecule type" value="Genomic_DNA"/>
</dbReference>
<dbReference type="SUPFAM" id="SSF109998">
    <property type="entry name" value="Triger factor/SurA peptide-binding domain-like"/>
    <property type="match status" value="1"/>
</dbReference>
<sequence length="279" mass="31039">MKISGKYLLAGVFIFTLGCNQAPAGLEQPKGKVVGTVNNDRLTVPQVDYAAEQLRAEVNQQNLPKILDRMVTVSLLAQEAVRRGMLKDEKVLSGLAWMERMYLASELAGQIAESAEPAPGEVLEYFQQHKSEFGTGLKMQLMVLPESGYAEQTLAELKAGADFVRLARERSMDTSVINVPGYPTRGVALSLGWSLTDEEKVFSLKPGEISPVLTTQMGYQIVKVVEKKTLNENPTMNEMIQMYISEGLKEQRRRQVLDSLLTSLRSRAKVVLKPEEYGR</sequence>